<evidence type="ECO:0000313" key="3">
    <source>
        <dbReference type="Proteomes" id="UP001597414"/>
    </source>
</evidence>
<accession>A0ABW5B9A0</accession>
<feature type="transmembrane region" description="Helical" evidence="1">
    <location>
        <begin position="35"/>
        <end position="56"/>
    </location>
</feature>
<comment type="caution">
    <text evidence="2">The sequence shown here is derived from an EMBL/GenBank/DDBJ whole genome shotgun (WGS) entry which is preliminary data.</text>
</comment>
<gene>
    <name evidence="2" type="ORF">ACFSKV_14160</name>
</gene>
<dbReference type="Pfam" id="PF13858">
    <property type="entry name" value="DUF4199"/>
    <property type="match status" value="1"/>
</dbReference>
<feature type="transmembrane region" description="Helical" evidence="1">
    <location>
        <begin position="76"/>
        <end position="100"/>
    </location>
</feature>
<name>A0ABW5B9A0_9BACT</name>
<feature type="transmembrane region" description="Helical" evidence="1">
    <location>
        <begin position="147"/>
        <end position="165"/>
    </location>
</feature>
<dbReference type="EMBL" id="JBHUIV010000020">
    <property type="protein sequence ID" value="MFD2202717.1"/>
    <property type="molecule type" value="Genomic_DNA"/>
</dbReference>
<evidence type="ECO:0000313" key="2">
    <source>
        <dbReference type="EMBL" id="MFD2202717.1"/>
    </source>
</evidence>
<keyword evidence="3" id="KW-1185">Reference proteome</keyword>
<dbReference type="Proteomes" id="UP001597414">
    <property type="component" value="Unassembled WGS sequence"/>
</dbReference>
<dbReference type="InterPro" id="IPR025250">
    <property type="entry name" value="DUF4199"/>
</dbReference>
<sequence>MKQYLSYFYKIGILAAAFSLLTFYLSTFLTQDPTLISKVFSFIITPIFVGAGIYFYRFKLNQNQLSFAEGMTIGFVIYFLNAMLTFFGIYLGLIISNGLFQNIKNNMMQVLADKREEIINTLGDASYEKTYQGMLQLSIFDIAITDFIFKIAFGLFFTIIISIILRKTKL</sequence>
<organism evidence="2 3">
    <name type="scientific">Shivajiella indica</name>
    <dbReference type="NCBI Taxonomy" id="872115"/>
    <lineage>
        <taxon>Bacteria</taxon>
        <taxon>Pseudomonadati</taxon>
        <taxon>Bacteroidota</taxon>
        <taxon>Cytophagia</taxon>
        <taxon>Cytophagales</taxon>
        <taxon>Cyclobacteriaceae</taxon>
        <taxon>Shivajiella</taxon>
    </lineage>
</organism>
<reference evidence="3" key="1">
    <citation type="journal article" date="2019" name="Int. J. Syst. Evol. Microbiol.">
        <title>The Global Catalogue of Microorganisms (GCM) 10K type strain sequencing project: providing services to taxonomists for standard genome sequencing and annotation.</title>
        <authorList>
            <consortium name="The Broad Institute Genomics Platform"/>
            <consortium name="The Broad Institute Genome Sequencing Center for Infectious Disease"/>
            <person name="Wu L."/>
            <person name="Ma J."/>
        </authorList>
    </citation>
    <scope>NUCLEOTIDE SEQUENCE [LARGE SCALE GENOMIC DNA]</scope>
    <source>
        <strain evidence="3">KCTC 19812</strain>
    </source>
</reference>
<feature type="transmembrane region" description="Helical" evidence="1">
    <location>
        <begin position="7"/>
        <end position="29"/>
    </location>
</feature>
<evidence type="ECO:0000256" key="1">
    <source>
        <dbReference type="SAM" id="Phobius"/>
    </source>
</evidence>
<keyword evidence="1" id="KW-0472">Membrane</keyword>
<keyword evidence="1" id="KW-0812">Transmembrane</keyword>
<proteinExistence type="predicted"/>
<protein>
    <submittedName>
        <fullName evidence="2">DUF4199 domain-containing protein</fullName>
    </submittedName>
</protein>
<dbReference type="RefSeq" id="WP_380804041.1">
    <property type="nucleotide sequence ID" value="NZ_JBHUIV010000020.1"/>
</dbReference>
<keyword evidence="1" id="KW-1133">Transmembrane helix</keyword>